<dbReference type="InterPro" id="IPR016181">
    <property type="entry name" value="Acyl_CoA_acyltransferase"/>
</dbReference>
<feature type="domain" description="N-acetyltransferase" evidence="1">
    <location>
        <begin position="3"/>
        <end position="154"/>
    </location>
</feature>
<reference evidence="3" key="1">
    <citation type="submission" date="2015-07" db="EMBL/GenBank/DDBJ databases">
        <title>Genome sequencing of Sunxiuqinia dokdonensis strain SK.</title>
        <authorList>
            <person name="Ahn S."/>
            <person name="Kim B.-C."/>
        </authorList>
    </citation>
    <scope>NUCLEOTIDE SEQUENCE [LARGE SCALE GENOMIC DNA]</scope>
    <source>
        <strain evidence="3">SK</strain>
    </source>
</reference>
<dbReference type="AlphaFoldDB" id="A0A0L8VF87"/>
<dbReference type="PROSITE" id="PS51186">
    <property type="entry name" value="GNAT"/>
    <property type="match status" value="1"/>
</dbReference>
<dbReference type="Proteomes" id="UP000036958">
    <property type="component" value="Unassembled WGS sequence"/>
</dbReference>
<dbReference type="InterPro" id="IPR000182">
    <property type="entry name" value="GNAT_dom"/>
</dbReference>
<sequence length="157" mass="18056">MDTDLEKLSEYANNDKVSVNLRDAFPKPYTLSDAENFKKMIDSQNPKTFFAIEYQGNYVGNISLSIGEDVYKKSAEIGYFIGEQYWNKGIATKAVTLITDWGFNNLGIVRIHTGIFEFNKSSQRVLEKCGYTKEAIFKKSICKNNEIYDEIRYAKIK</sequence>
<dbReference type="EMBL" id="LGIA01000004">
    <property type="protein sequence ID" value="KOH47124.1"/>
    <property type="molecule type" value="Genomic_DNA"/>
</dbReference>
<evidence type="ECO:0000259" key="1">
    <source>
        <dbReference type="PROSITE" id="PS51186"/>
    </source>
</evidence>
<dbReference type="PANTHER" id="PTHR43328:SF1">
    <property type="entry name" value="N-ACETYLTRANSFERASE DOMAIN-CONTAINING PROTEIN"/>
    <property type="match status" value="1"/>
</dbReference>
<keyword evidence="3" id="KW-1185">Reference proteome</keyword>
<protein>
    <recommendedName>
        <fullName evidence="1">N-acetyltransferase domain-containing protein</fullName>
    </recommendedName>
</protein>
<dbReference type="SUPFAM" id="SSF55729">
    <property type="entry name" value="Acyl-CoA N-acyltransferases (Nat)"/>
    <property type="match status" value="1"/>
</dbReference>
<dbReference type="PANTHER" id="PTHR43328">
    <property type="entry name" value="ACETYLTRANSFERASE-RELATED"/>
    <property type="match status" value="1"/>
</dbReference>
<dbReference type="CDD" id="cd04301">
    <property type="entry name" value="NAT_SF"/>
    <property type="match status" value="1"/>
</dbReference>
<dbReference type="Pfam" id="PF13302">
    <property type="entry name" value="Acetyltransf_3"/>
    <property type="match status" value="1"/>
</dbReference>
<evidence type="ECO:0000313" key="3">
    <source>
        <dbReference type="Proteomes" id="UP000036958"/>
    </source>
</evidence>
<gene>
    <name evidence="2" type="ORF">NC99_00590</name>
</gene>
<comment type="caution">
    <text evidence="2">The sequence shown here is derived from an EMBL/GenBank/DDBJ whole genome shotgun (WGS) entry which is preliminary data.</text>
</comment>
<proteinExistence type="predicted"/>
<dbReference type="STRING" id="1409788.NC99_00590"/>
<evidence type="ECO:0000313" key="2">
    <source>
        <dbReference type="EMBL" id="KOH47124.1"/>
    </source>
</evidence>
<name>A0A0L8VF87_9BACT</name>
<organism evidence="2 3">
    <name type="scientific">Sunxiuqinia dokdonensis</name>
    <dbReference type="NCBI Taxonomy" id="1409788"/>
    <lineage>
        <taxon>Bacteria</taxon>
        <taxon>Pseudomonadati</taxon>
        <taxon>Bacteroidota</taxon>
        <taxon>Bacteroidia</taxon>
        <taxon>Marinilabiliales</taxon>
        <taxon>Prolixibacteraceae</taxon>
        <taxon>Sunxiuqinia</taxon>
    </lineage>
</organism>
<dbReference type="Gene3D" id="3.40.630.30">
    <property type="match status" value="1"/>
</dbReference>
<dbReference type="GO" id="GO:0016747">
    <property type="term" value="F:acyltransferase activity, transferring groups other than amino-acyl groups"/>
    <property type="evidence" value="ECO:0007669"/>
    <property type="project" value="InterPro"/>
</dbReference>
<accession>A0A0L8VF87</accession>